<evidence type="ECO:0000256" key="4">
    <source>
        <dbReference type="ARBA" id="ARBA00022475"/>
    </source>
</evidence>
<keyword evidence="7" id="KW-0051">Antiviral defense</keyword>
<accession>A0A9X1KQ96</accession>
<evidence type="ECO:0000256" key="5">
    <source>
        <dbReference type="ARBA" id="ARBA00022490"/>
    </source>
</evidence>
<name>A0A9X1KQ96_9FLAO</name>
<evidence type="ECO:0000256" key="2">
    <source>
        <dbReference type="ARBA" id="ARBA00004651"/>
    </source>
</evidence>
<evidence type="ECO:0000313" key="13">
    <source>
        <dbReference type="Proteomes" id="UP001139366"/>
    </source>
</evidence>
<evidence type="ECO:0000256" key="10">
    <source>
        <dbReference type="ARBA" id="ARBA00093798"/>
    </source>
</evidence>
<evidence type="ECO:0000256" key="8">
    <source>
        <dbReference type="ARBA" id="ARBA00023136"/>
    </source>
</evidence>
<keyword evidence="5" id="KW-0963">Cytoplasm</keyword>
<evidence type="ECO:0000256" key="11">
    <source>
        <dbReference type="ARBA" id="ARBA00093802"/>
    </source>
</evidence>
<evidence type="ECO:0000256" key="9">
    <source>
        <dbReference type="ARBA" id="ARBA00093769"/>
    </source>
</evidence>
<comment type="subcellular location">
    <subcellularLocation>
        <location evidence="2">Cell membrane</location>
        <topology evidence="2">Multi-pass membrane protein</topology>
    </subcellularLocation>
    <subcellularLocation>
        <location evidence="1">Cytoplasm</location>
    </subcellularLocation>
</comment>
<comment type="caution">
    <text evidence="12">The sequence shown here is derived from an EMBL/GenBank/DDBJ whole genome shotgun (WGS) entry which is preliminary data.</text>
</comment>
<dbReference type="AlphaFoldDB" id="A0A9X1KQ96"/>
<protein>
    <recommendedName>
        <fullName evidence="10">Gasdermin bGSDM</fullName>
    </recommendedName>
    <alternativeName>
        <fullName evidence="11">Bacterial gasdermin</fullName>
    </alternativeName>
</protein>
<proteinExistence type="inferred from homology"/>
<reference evidence="12 13" key="1">
    <citation type="journal article" date="2023" name="Antonie Van Leeuwenhoek">
        <title>Flavobacterium potami sp. nov., a multi-metal resistance genes harbouring bacterium isolated from shallow river silt.</title>
        <authorList>
            <person name="Li S."/>
            <person name="Mao S."/>
            <person name="Mu W."/>
            <person name="Guo B."/>
            <person name="Li C."/>
            <person name="Zhu Q."/>
            <person name="Hou X."/>
            <person name="Zhao Y."/>
            <person name="Wei S."/>
            <person name="Liu H."/>
            <person name="Liu A."/>
        </authorList>
    </citation>
    <scope>NUCLEOTIDE SEQUENCE [LARGE SCALE GENOMIC DNA]</scope>
    <source>
        <strain evidence="12 13">17A</strain>
    </source>
</reference>
<dbReference type="RefSeq" id="WP_144219322.1">
    <property type="nucleotide sequence ID" value="NZ_JAINUY010000001.1"/>
</dbReference>
<keyword evidence="6" id="KW-0812">Transmembrane</keyword>
<dbReference type="Pfam" id="PF26164">
    <property type="entry name" value="Bact_GSDM"/>
    <property type="match status" value="1"/>
</dbReference>
<keyword evidence="4" id="KW-1003">Cell membrane</keyword>
<dbReference type="InterPro" id="IPR058978">
    <property type="entry name" value="GSDM_bact-type"/>
</dbReference>
<evidence type="ECO:0000256" key="3">
    <source>
        <dbReference type="ARBA" id="ARBA00022452"/>
    </source>
</evidence>
<comment type="similarity">
    <text evidence="9">Belongs to the bacterial gasdermin family.</text>
</comment>
<evidence type="ECO:0000256" key="1">
    <source>
        <dbReference type="ARBA" id="ARBA00004496"/>
    </source>
</evidence>
<sequence>MSFIKLCSDDKLLKTLRETFSANPITVPEERIKPLVVLSRTNSTTYLGPINDLIENGELVKIEIKDSVMANVSGTSSKSVKVNIGLQIMDGFLKGFGVGSGAIKSSFNDTKQVSFSFQNVHRYYVDVTALTKNLKNRKFDPKDPIVKAFIEEKAKCHVITSVITSNNFSMKKEEQNGTNIDFNINAINSSLGSENKIEASSSSKLEISFKGQKQLAFAYTAAILEIDIDGNVSYSTESDESFLTNTPEDNDTEFIEPEYFIENAFGLSEIKF</sequence>
<gene>
    <name evidence="12" type="ORF">K6T82_03960</name>
</gene>
<organism evidence="12 13">
    <name type="scientific">Flavobacterium potami</name>
    <dbReference type="NCBI Taxonomy" id="2872310"/>
    <lineage>
        <taxon>Bacteria</taxon>
        <taxon>Pseudomonadati</taxon>
        <taxon>Bacteroidota</taxon>
        <taxon>Flavobacteriia</taxon>
        <taxon>Flavobacteriales</taxon>
        <taxon>Flavobacteriaceae</taxon>
        <taxon>Flavobacterium</taxon>
    </lineage>
</organism>
<keyword evidence="3" id="KW-1134">Transmembrane beta strand</keyword>
<dbReference type="Proteomes" id="UP001139366">
    <property type="component" value="Unassembled WGS sequence"/>
</dbReference>
<evidence type="ECO:0000256" key="6">
    <source>
        <dbReference type="ARBA" id="ARBA00022692"/>
    </source>
</evidence>
<evidence type="ECO:0000256" key="7">
    <source>
        <dbReference type="ARBA" id="ARBA00023118"/>
    </source>
</evidence>
<dbReference type="EMBL" id="JAINUY010000001">
    <property type="protein sequence ID" value="MBZ4033906.1"/>
    <property type="molecule type" value="Genomic_DNA"/>
</dbReference>
<keyword evidence="8" id="KW-0472">Membrane</keyword>
<keyword evidence="13" id="KW-1185">Reference proteome</keyword>
<evidence type="ECO:0000313" key="12">
    <source>
        <dbReference type="EMBL" id="MBZ4033906.1"/>
    </source>
</evidence>